<comment type="subcellular location">
    <subcellularLocation>
        <location evidence="2">Cytoplasm</location>
    </subcellularLocation>
    <subcellularLocation>
        <location evidence="1">Nucleus</location>
    </subcellularLocation>
</comment>
<keyword evidence="6" id="KW-0539">Nucleus</keyword>
<dbReference type="InterPro" id="IPR027408">
    <property type="entry name" value="PNPase/RNase_PH_dom_sf"/>
</dbReference>
<dbReference type="CDD" id="cd11368">
    <property type="entry name" value="RNase_PH_RRP45"/>
    <property type="match status" value="1"/>
</dbReference>
<dbReference type="InterPro" id="IPR036345">
    <property type="entry name" value="ExoRNase_PH_dom2_sf"/>
</dbReference>
<dbReference type="OMA" id="GPQFENG"/>
<reference evidence="11" key="1">
    <citation type="journal article" date="2013" name="Proc. Natl. Acad. Sci. U.S.A.">
        <title>Genome structure and metabolic features in the red seaweed Chondrus crispus shed light on evolution of the Archaeplastida.</title>
        <authorList>
            <person name="Collen J."/>
            <person name="Porcel B."/>
            <person name="Carre W."/>
            <person name="Ball S.G."/>
            <person name="Chaparro C."/>
            <person name="Tonon T."/>
            <person name="Barbeyron T."/>
            <person name="Michel G."/>
            <person name="Noel B."/>
            <person name="Valentin K."/>
            <person name="Elias M."/>
            <person name="Artiguenave F."/>
            <person name="Arun A."/>
            <person name="Aury J.M."/>
            <person name="Barbosa-Neto J.F."/>
            <person name="Bothwell J.H."/>
            <person name="Bouget F.Y."/>
            <person name="Brillet L."/>
            <person name="Cabello-Hurtado F."/>
            <person name="Capella-Gutierrez S."/>
            <person name="Charrier B."/>
            <person name="Cladiere L."/>
            <person name="Cock J.M."/>
            <person name="Coelho S.M."/>
            <person name="Colleoni C."/>
            <person name="Czjzek M."/>
            <person name="Da Silva C."/>
            <person name="Delage L."/>
            <person name="Denoeud F."/>
            <person name="Deschamps P."/>
            <person name="Dittami S.M."/>
            <person name="Gabaldon T."/>
            <person name="Gachon C.M."/>
            <person name="Groisillier A."/>
            <person name="Herve C."/>
            <person name="Jabbari K."/>
            <person name="Katinka M."/>
            <person name="Kloareg B."/>
            <person name="Kowalczyk N."/>
            <person name="Labadie K."/>
            <person name="Leblanc C."/>
            <person name="Lopez P.J."/>
            <person name="McLachlan D.H."/>
            <person name="Meslet-Cladiere L."/>
            <person name="Moustafa A."/>
            <person name="Nehr Z."/>
            <person name="Nyvall Collen P."/>
            <person name="Panaud O."/>
            <person name="Partensky F."/>
            <person name="Poulain J."/>
            <person name="Rensing S.A."/>
            <person name="Rousvoal S."/>
            <person name="Samson G."/>
            <person name="Symeonidi A."/>
            <person name="Weissenbach J."/>
            <person name="Zambounis A."/>
            <person name="Wincker P."/>
            <person name="Boyen C."/>
        </authorList>
    </citation>
    <scope>NUCLEOTIDE SEQUENCE [LARGE SCALE GENOMIC DNA]</scope>
    <source>
        <strain evidence="11">cv. Stackhouse</strain>
    </source>
</reference>
<dbReference type="EMBL" id="HG001940">
    <property type="protein sequence ID" value="CDF38536.1"/>
    <property type="molecule type" value="Genomic_DNA"/>
</dbReference>
<evidence type="ECO:0000256" key="3">
    <source>
        <dbReference type="ARBA" id="ARBA00006678"/>
    </source>
</evidence>
<evidence type="ECO:0000256" key="7">
    <source>
        <dbReference type="SAM" id="MobiDB-lite"/>
    </source>
</evidence>
<dbReference type="SUPFAM" id="SSF55666">
    <property type="entry name" value="Ribonuclease PH domain 2-like"/>
    <property type="match status" value="1"/>
</dbReference>
<keyword evidence="11" id="KW-1185">Reference proteome</keyword>
<dbReference type="Gramene" id="CDF38536">
    <property type="protein sequence ID" value="CDF38536"/>
    <property type="gene ID" value="CHC_T00010282001"/>
</dbReference>
<dbReference type="PANTHER" id="PTHR11097:SF14">
    <property type="entry name" value="EXOSOME COMPLEX COMPONENT RRP45"/>
    <property type="match status" value="1"/>
</dbReference>
<dbReference type="PANTHER" id="PTHR11097">
    <property type="entry name" value="EXOSOME COMPLEX EXONUCLEASE RIBOSOMAL RNA PROCESSING PROTEIN"/>
    <property type="match status" value="1"/>
</dbReference>
<keyword evidence="4" id="KW-0963">Cytoplasm</keyword>
<dbReference type="GO" id="GO:0071038">
    <property type="term" value="P:TRAMP-dependent tRNA surveillance pathway"/>
    <property type="evidence" value="ECO:0007669"/>
    <property type="project" value="TreeGrafter"/>
</dbReference>
<dbReference type="RefSeq" id="XP_005718430.1">
    <property type="nucleotide sequence ID" value="XM_005718373.1"/>
</dbReference>
<evidence type="ECO:0000259" key="9">
    <source>
        <dbReference type="Pfam" id="PF03725"/>
    </source>
</evidence>
<sequence>MHDKSISTSERLFASECVSAGRRLDGRSLTDPRHVSVTLGPSWGFAEVAFDNTLVIASTSVDATAPSSERPNEGVLTVVADLSPTSSEAAARESLARSGHTPVVTEIRNCIDKFVREARAIDTEALCILAGVKVWAVRVEVDIINDDGNCVDACVMAVMSSLMHARRPDVTVTGKEVRVHSLDEREPVPLPVHHVPLSVSFALFGAGKPYEPDMVVMDPVKKEEIASGGSLSFAFNAQGEVCGVYKAGGLPLQPESFVQCSELGEKRALKLTAILNKALADSSAKHPRASLRPMLVTPEPVAQVRSRHTRKKDEVMSEAAPLSMWNATPIEDTLPPPPSATDRDPVKVHAVEGVDSAIASLLQGRKEVDEIVQVEEHVEMEMEPEREDGPKPTEIIEISDSSSSDDDLESAIISKGKGSGGRR</sequence>
<evidence type="ECO:0000256" key="5">
    <source>
        <dbReference type="ARBA" id="ARBA00022884"/>
    </source>
</evidence>
<keyword evidence="5" id="KW-0694">RNA-binding</keyword>
<feature type="domain" description="Exoribonuclease phosphorolytic" evidence="9">
    <location>
        <begin position="194"/>
        <end position="266"/>
    </location>
</feature>
<evidence type="ECO:0000256" key="6">
    <source>
        <dbReference type="ARBA" id="ARBA00023242"/>
    </source>
</evidence>
<dbReference type="Pfam" id="PF03725">
    <property type="entry name" value="RNase_PH_C"/>
    <property type="match status" value="1"/>
</dbReference>
<name>R7QM41_CHOCR</name>
<evidence type="ECO:0000256" key="2">
    <source>
        <dbReference type="ARBA" id="ARBA00004496"/>
    </source>
</evidence>
<evidence type="ECO:0000256" key="4">
    <source>
        <dbReference type="ARBA" id="ARBA00022490"/>
    </source>
</evidence>
<feature type="region of interest" description="Disordered" evidence="7">
    <location>
        <begin position="377"/>
        <end position="423"/>
    </location>
</feature>
<organism evidence="10 11">
    <name type="scientific">Chondrus crispus</name>
    <name type="common">Carrageen Irish moss</name>
    <name type="synonym">Polymorpha crispa</name>
    <dbReference type="NCBI Taxonomy" id="2769"/>
    <lineage>
        <taxon>Eukaryota</taxon>
        <taxon>Rhodophyta</taxon>
        <taxon>Florideophyceae</taxon>
        <taxon>Rhodymeniophycidae</taxon>
        <taxon>Gigartinales</taxon>
        <taxon>Gigartinaceae</taxon>
        <taxon>Chondrus</taxon>
    </lineage>
</organism>
<evidence type="ECO:0000313" key="10">
    <source>
        <dbReference type="EMBL" id="CDF38536.1"/>
    </source>
</evidence>
<dbReference type="GO" id="GO:0034475">
    <property type="term" value="P:U4 snRNA 3'-end processing"/>
    <property type="evidence" value="ECO:0007669"/>
    <property type="project" value="TreeGrafter"/>
</dbReference>
<dbReference type="InterPro" id="IPR050590">
    <property type="entry name" value="Exosome_comp_Rrp42_subfam"/>
</dbReference>
<dbReference type="OrthoDB" id="10264038at2759"/>
<dbReference type="Proteomes" id="UP000012073">
    <property type="component" value="Unassembled WGS sequence"/>
</dbReference>
<evidence type="ECO:0000259" key="8">
    <source>
        <dbReference type="Pfam" id="PF01138"/>
    </source>
</evidence>
<evidence type="ECO:0000256" key="1">
    <source>
        <dbReference type="ARBA" id="ARBA00004123"/>
    </source>
</evidence>
<accession>R7QM41</accession>
<dbReference type="GeneID" id="17326145"/>
<evidence type="ECO:0000313" key="11">
    <source>
        <dbReference type="Proteomes" id="UP000012073"/>
    </source>
</evidence>
<comment type="similarity">
    <text evidence="3">Belongs to the RNase PH family.</text>
</comment>
<dbReference type="Pfam" id="PF01138">
    <property type="entry name" value="RNase_PH"/>
    <property type="match status" value="1"/>
</dbReference>
<dbReference type="GO" id="GO:0071028">
    <property type="term" value="P:nuclear mRNA surveillance"/>
    <property type="evidence" value="ECO:0007669"/>
    <property type="project" value="TreeGrafter"/>
</dbReference>
<dbReference type="GO" id="GO:0000467">
    <property type="term" value="P:exonucleolytic trimming to generate mature 3'-end of 5.8S rRNA from tricistronic rRNA transcript (SSU-rRNA, 5.8S rRNA, LSU-rRNA)"/>
    <property type="evidence" value="ECO:0007669"/>
    <property type="project" value="TreeGrafter"/>
</dbReference>
<gene>
    <name evidence="10" type="ORF">CHC_T00010282001</name>
</gene>
<dbReference type="InterPro" id="IPR020568">
    <property type="entry name" value="Ribosomal_Su5_D2-typ_SF"/>
</dbReference>
<dbReference type="InterPro" id="IPR015847">
    <property type="entry name" value="ExoRNase_PH_dom2"/>
</dbReference>
<dbReference type="GO" id="GO:0034476">
    <property type="term" value="P:U5 snRNA 3'-end processing"/>
    <property type="evidence" value="ECO:0007669"/>
    <property type="project" value="TreeGrafter"/>
</dbReference>
<dbReference type="AlphaFoldDB" id="R7QM41"/>
<dbReference type="InterPro" id="IPR033100">
    <property type="entry name" value="Rrp45"/>
</dbReference>
<dbReference type="GO" id="GO:0016075">
    <property type="term" value="P:rRNA catabolic process"/>
    <property type="evidence" value="ECO:0007669"/>
    <property type="project" value="TreeGrafter"/>
</dbReference>
<dbReference type="GO" id="GO:0071035">
    <property type="term" value="P:nuclear polyadenylation-dependent rRNA catabolic process"/>
    <property type="evidence" value="ECO:0007669"/>
    <property type="project" value="TreeGrafter"/>
</dbReference>
<protein>
    <submittedName>
        <fullName evidence="10">Exosome component 9 Rrp45</fullName>
    </submittedName>
</protein>
<feature type="domain" description="Exoribonuclease phosphorolytic" evidence="8">
    <location>
        <begin position="33"/>
        <end position="168"/>
    </location>
</feature>
<dbReference type="SUPFAM" id="SSF54211">
    <property type="entry name" value="Ribosomal protein S5 domain 2-like"/>
    <property type="match status" value="1"/>
</dbReference>
<dbReference type="InterPro" id="IPR001247">
    <property type="entry name" value="ExoRNase_PH_dom1"/>
</dbReference>
<dbReference type="GO" id="GO:0000177">
    <property type="term" value="C:cytoplasmic exosome (RNase complex)"/>
    <property type="evidence" value="ECO:0007669"/>
    <property type="project" value="TreeGrafter"/>
</dbReference>
<dbReference type="GO" id="GO:0035925">
    <property type="term" value="F:mRNA 3'-UTR AU-rich region binding"/>
    <property type="evidence" value="ECO:0007669"/>
    <property type="project" value="TreeGrafter"/>
</dbReference>
<dbReference type="KEGG" id="ccp:CHC_T00010282001"/>
<dbReference type="GO" id="GO:0034473">
    <property type="term" value="P:U1 snRNA 3'-end processing"/>
    <property type="evidence" value="ECO:0007669"/>
    <property type="project" value="TreeGrafter"/>
</dbReference>
<dbReference type="GO" id="GO:0000176">
    <property type="term" value="C:nuclear exosome (RNase complex)"/>
    <property type="evidence" value="ECO:0007669"/>
    <property type="project" value="TreeGrafter"/>
</dbReference>
<proteinExistence type="inferred from homology"/>
<dbReference type="STRING" id="2769.R7QM41"/>
<dbReference type="Gene3D" id="3.30.230.70">
    <property type="entry name" value="GHMP Kinase, N-terminal domain"/>
    <property type="match status" value="1"/>
</dbReference>